<gene>
    <name evidence="1" type="ORF">EWM62_12040</name>
</gene>
<organism evidence="1 2">
    <name type="scientific">Mucilaginibacter terrigena</name>
    <dbReference type="NCBI Taxonomy" id="2492395"/>
    <lineage>
        <taxon>Bacteria</taxon>
        <taxon>Pseudomonadati</taxon>
        <taxon>Bacteroidota</taxon>
        <taxon>Sphingobacteriia</taxon>
        <taxon>Sphingobacteriales</taxon>
        <taxon>Sphingobacteriaceae</taxon>
        <taxon>Mucilaginibacter</taxon>
    </lineage>
</organism>
<protein>
    <submittedName>
        <fullName evidence="1">Uncharacterized protein</fullName>
    </submittedName>
</protein>
<dbReference type="AlphaFoldDB" id="A0A4Q5LKM4"/>
<sequence length="65" mass="7160">MTTLIMHPQNKEQLTALKAVAKALKVSVETSPYDPEFVAIVKKASKSGNYTEVDPKDVWGSLNLK</sequence>
<dbReference type="EMBL" id="SEWG01000004">
    <property type="protein sequence ID" value="RYU90254.1"/>
    <property type="molecule type" value="Genomic_DNA"/>
</dbReference>
<evidence type="ECO:0000313" key="2">
    <source>
        <dbReference type="Proteomes" id="UP000293331"/>
    </source>
</evidence>
<dbReference type="RefSeq" id="WP_129876909.1">
    <property type="nucleotide sequence ID" value="NZ_SEWG01000004.1"/>
</dbReference>
<reference evidence="1 2" key="1">
    <citation type="submission" date="2019-02" db="EMBL/GenBank/DDBJ databases">
        <title>Bacterial novel species Mucilaginibacter sp. 17JY9-4 isolated from soil.</title>
        <authorList>
            <person name="Jung H.-Y."/>
        </authorList>
    </citation>
    <scope>NUCLEOTIDE SEQUENCE [LARGE SCALE GENOMIC DNA]</scope>
    <source>
        <strain evidence="1 2">17JY9-4</strain>
    </source>
</reference>
<dbReference type="Proteomes" id="UP000293331">
    <property type="component" value="Unassembled WGS sequence"/>
</dbReference>
<keyword evidence="2" id="KW-1185">Reference proteome</keyword>
<dbReference type="InterPro" id="IPR020271">
    <property type="entry name" value="Uncharacterised_MJ1172"/>
</dbReference>
<dbReference type="Pfam" id="PF10884">
    <property type="entry name" value="DUF2683"/>
    <property type="match status" value="1"/>
</dbReference>
<name>A0A4Q5LKM4_9SPHI</name>
<comment type="caution">
    <text evidence="1">The sequence shown here is derived from an EMBL/GenBank/DDBJ whole genome shotgun (WGS) entry which is preliminary data.</text>
</comment>
<proteinExistence type="predicted"/>
<accession>A0A4Q5LKM4</accession>
<evidence type="ECO:0000313" key="1">
    <source>
        <dbReference type="EMBL" id="RYU90254.1"/>
    </source>
</evidence>
<dbReference type="OrthoDB" id="827255at2"/>